<accession>W7B5X4</accession>
<organism evidence="1 2">
    <name type="scientific">Listeria grandensis FSL F6-0971</name>
    <dbReference type="NCBI Taxonomy" id="1265819"/>
    <lineage>
        <taxon>Bacteria</taxon>
        <taxon>Bacillati</taxon>
        <taxon>Bacillota</taxon>
        <taxon>Bacilli</taxon>
        <taxon>Bacillales</taxon>
        <taxon>Listeriaceae</taxon>
        <taxon>Listeria</taxon>
    </lineage>
</organism>
<evidence type="ECO:0000313" key="1">
    <source>
        <dbReference type="EMBL" id="EUJ22709.1"/>
    </source>
</evidence>
<sequence>MVVNGLLKEDGNTAVANVNDSLYYNEDILKNLIKQELSYNEDTKTLYIGSGGNQKITKQTLAEQYGILYGGENYTSLEDADEDYHVGGELINDGFVFKGYSFLNNMALLNTDNQFTKIEFDIGKVDESTSSLEDGKLKIELNGEKKYQENIRADITTHHFEYDITDAKTLKFLLADSDSSFGVYNVIFTK</sequence>
<keyword evidence="2" id="KW-1185">Reference proteome</keyword>
<comment type="caution">
    <text evidence="1">The sequence shown here is derived from an EMBL/GenBank/DDBJ whole genome shotgun (WGS) entry which is preliminary data.</text>
</comment>
<evidence type="ECO:0000313" key="2">
    <source>
        <dbReference type="Proteomes" id="UP000019253"/>
    </source>
</evidence>
<evidence type="ECO:0008006" key="3">
    <source>
        <dbReference type="Google" id="ProtNLM"/>
    </source>
</evidence>
<reference evidence="1 2" key="1">
    <citation type="journal article" date="2014" name="Int. J. Syst. Evol. Microbiol.">
        <title>Listeria floridensis sp. nov., Listeria aquatica sp. nov., Listeria cornellensis sp. nov., Listeria riparia sp. nov. and Listeria grandensis sp. nov., from agricultural and natural environments.</title>
        <authorList>
            <person name="den Bakker H.C."/>
            <person name="Warchocki S."/>
            <person name="Wright E.M."/>
            <person name="Allred A.F."/>
            <person name="Ahlstrom C."/>
            <person name="Manuel C.S."/>
            <person name="Stasiewicz M.J."/>
            <person name="Burrell A."/>
            <person name="Roof S."/>
            <person name="Strawn L."/>
            <person name="Fortes E.D."/>
            <person name="Nightingale K.K."/>
            <person name="Kephart D."/>
            <person name="Wiedmann M."/>
        </authorList>
    </citation>
    <scope>NUCLEOTIDE SEQUENCE [LARGE SCALE GENOMIC DNA]</scope>
    <source>
        <strain evidence="2">FSL F6-971</strain>
    </source>
</reference>
<dbReference type="PATRIC" id="fig|1265819.5.peg.2440"/>
<gene>
    <name evidence="1" type="ORF">PGRAN_12194</name>
</gene>
<dbReference type="Proteomes" id="UP000019253">
    <property type="component" value="Unassembled WGS sequence"/>
</dbReference>
<protein>
    <recommendedName>
        <fullName evidence="3">Glycosyl hydrolase family 98 putative carbohydrate-binding module domain-containing protein</fullName>
    </recommendedName>
</protein>
<proteinExistence type="predicted"/>
<dbReference type="STRING" id="1265819.PGRAN_12194"/>
<name>W7B5X4_9LIST</name>
<dbReference type="EMBL" id="AODD01000019">
    <property type="protein sequence ID" value="EUJ22709.1"/>
    <property type="molecule type" value="Genomic_DNA"/>
</dbReference>
<dbReference type="AlphaFoldDB" id="W7B5X4"/>